<protein>
    <recommendedName>
        <fullName evidence="9">4-hydroxybenzoate polyprenyltransferase, mitochondrial</fullName>
        <shortName evidence="9">4-HB polyprenyltransferase</shortName>
        <ecNumber evidence="9">2.5.1.39</ecNumber>
    </recommendedName>
    <alternativeName>
        <fullName evidence="9">Para-hydroxybenzoate--polyprenyltransferase</fullName>
        <shortName evidence="9">PHB:PPT</shortName>
        <shortName evidence="9">PHB:polyprenyltransferase</shortName>
    </alternativeName>
</protein>
<keyword evidence="9" id="KW-0496">Mitochondrion</keyword>
<dbReference type="AlphaFoldDB" id="A0AAV1DCY4"/>
<proteinExistence type="inferred from homology"/>
<keyword evidence="11" id="KW-1185">Reference proteome</keyword>
<evidence type="ECO:0000256" key="3">
    <source>
        <dbReference type="ARBA" id="ARBA00005179"/>
    </source>
</evidence>
<dbReference type="FunFam" id="1.10.357.140:FF:000008">
    <property type="entry name" value="4-hydroxybenzoate octaprenyltransferase"/>
    <property type="match status" value="1"/>
</dbReference>
<dbReference type="EC" id="2.5.1.39" evidence="9"/>
<evidence type="ECO:0000256" key="8">
    <source>
        <dbReference type="ARBA" id="ARBA00023136"/>
    </source>
</evidence>
<dbReference type="Pfam" id="PF01040">
    <property type="entry name" value="UbiA"/>
    <property type="match status" value="1"/>
</dbReference>
<dbReference type="GO" id="GO:0008299">
    <property type="term" value="P:isoprenoid biosynthetic process"/>
    <property type="evidence" value="ECO:0007669"/>
    <property type="project" value="UniProtKB-UniRule"/>
</dbReference>
<evidence type="ECO:0000313" key="10">
    <source>
        <dbReference type="EMBL" id="CAI9105081.1"/>
    </source>
</evidence>
<evidence type="ECO:0000256" key="1">
    <source>
        <dbReference type="ARBA" id="ARBA00001946"/>
    </source>
</evidence>
<comment type="catalytic activity">
    <reaction evidence="9">
        <text>an all-trans-polyprenyl diphosphate + 4-hydroxybenzoate = a 4-hydroxy-3-(all-trans-polyprenyl)benzoate + diphosphate</text>
        <dbReference type="Rhea" id="RHEA:44504"/>
        <dbReference type="Rhea" id="RHEA-COMP:9514"/>
        <dbReference type="Rhea" id="RHEA-COMP:9564"/>
        <dbReference type="ChEBI" id="CHEBI:17879"/>
        <dbReference type="ChEBI" id="CHEBI:33019"/>
        <dbReference type="ChEBI" id="CHEBI:58914"/>
        <dbReference type="ChEBI" id="CHEBI:78396"/>
        <dbReference type="EC" id="2.5.1.39"/>
    </reaction>
</comment>
<evidence type="ECO:0000256" key="5">
    <source>
        <dbReference type="ARBA" id="ARBA00022679"/>
    </source>
</evidence>
<evidence type="ECO:0000256" key="9">
    <source>
        <dbReference type="HAMAP-Rule" id="MF_03189"/>
    </source>
</evidence>
<evidence type="ECO:0000256" key="4">
    <source>
        <dbReference type="ARBA" id="ARBA00005985"/>
    </source>
</evidence>
<comment type="function">
    <text evidence="9">Catalyzes the prenylation of para-hydroxybenzoate (PHB) with an all-trans polyprenyl group. Mediates the second step in the final reaction sequence of coenzyme Q (CoQ) biosynthesis, which is the condensation of the polyisoprenoid side chain with PHB, generating the first membrane-bound Q intermediate.</text>
</comment>
<comment type="similarity">
    <text evidence="4 9">Belongs to the UbiA prenyltransferase family.</text>
</comment>
<sequence length="391" mass="43539">MVSSLPISQTNYSILSLKNPTRIFTRCGSSSSSLSRPLIQLISIKAVNYPSYSSHGLENKNRIRCFASSWTSTTSTLSSSKVVPLTDKPKPGQLEEYVEVRDQLMASWIDSLPEKIRPYAYLIRLDRPIGTIMCAWPSMWALALAAAPGSLPDWKMLAFFYFVSFWYRSLGCTINDYLDKDLDAQVERTKRRPIASGAISGVQAMAFLAVQVILGYAMLFPVNQLSRLLWVSSMPLLFTYPLMKRILPWPSLHFGFTVNWGVLYSWAAVKGTLHPSIVFPLLMSCFFWTLEADALYVHQDKADDLKAGVKSAALLLGDSTKPWISICAVASVASLALSVFNANIGWPFYVLMVPAVAQMAWQIYAVDLDNPTDCGLKSQFAETWVGQTPLP</sequence>
<dbReference type="InterPro" id="IPR044878">
    <property type="entry name" value="UbiA_sf"/>
</dbReference>
<keyword evidence="8 9" id="KW-0472">Membrane</keyword>
<dbReference type="PANTHER" id="PTHR11048">
    <property type="entry name" value="PRENYLTRANSFERASES"/>
    <property type="match status" value="1"/>
</dbReference>
<organism evidence="10 11">
    <name type="scientific">Oldenlandia corymbosa var. corymbosa</name>
    <dbReference type="NCBI Taxonomy" id="529605"/>
    <lineage>
        <taxon>Eukaryota</taxon>
        <taxon>Viridiplantae</taxon>
        <taxon>Streptophyta</taxon>
        <taxon>Embryophyta</taxon>
        <taxon>Tracheophyta</taxon>
        <taxon>Spermatophyta</taxon>
        <taxon>Magnoliopsida</taxon>
        <taxon>eudicotyledons</taxon>
        <taxon>Gunneridae</taxon>
        <taxon>Pentapetalae</taxon>
        <taxon>asterids</taxon>
        <taxon>lamiids</taxon>
        <taxon>Gentianales</taxon>
        <taxon>Rubiaceae</taxon>
        <taxon>Rubioideae</taxon>
        <taxon>Spermacoceae</taxon>
        <taxon>Hedyotis-Oldenlandia complex</taxon>
        <taxon>Oldenlandia</taxon>
    </lineage>
</organism>
<comment type="pathway">
    <text evidence="3">Secondary metabolite biosynthesis.</text>
</comment>
<comment type="subcellular location">
    <subcellularLocation>
        <location evidence="2">Membrane</location>
        <topology evidence="2">Multi-pass membrane protein</topology>
    </subcellularLocation>
    <subcellularLocation>
        <location evidence="9">Mitochondrion inner membrane</location>
        <topology evidence="9">Multi-pass membrane protein</topology>
        <orientation evidence="9">Matrix side</orientation>
    </subcellularLocation>
</comment>
<accession>A0AAV1DCY4</accession>
<keyword evidence="5 9" id="KW-0808">Transferase</keyword>
<dbReference type="Gene3D" id="1.10.357.140">
    <property type="entry name" value="UbiA prenyltransferase"/>
    <property type="match status" value="1"/>
</dbReference>
<dbReference type="InterPro" id="IPR030470">
    <property type="entry name" value="UbiA_prenylTrfase_CS"/>
</dbReference>
<evidence type="ECO:0000256" key="7">
    <source>
        <dbReference type="ARBA" id="ARBA00022989"/>
    </source>
</evidence>
<dbReference type="GO" id="GO:0005743">
    <property type="term" value="C:mitochondrial inner membrane"/>
    <property type="evidence" value="ECO:0007669"/>
    <property type="project" value="UniProtKB-SubCell"/>
</dbReference>
<dbReference type="GO" id="GO:0008412">
    <property type="term" value="F:4-hydroxybenzoate polyprenyltransferase activity"/>
    <property type="evidence" value="ECO:0007669"/>
    <property type="project" value="UniProtKB-EC"/>
</dbReference>
<evidence type="ECO:0000313" key="11">
    <source>
        <dbReference type="Proteomes" id="UP001161247"/>
    </source>
</evidence>
<feature type="transmembrane region" description="Helical" evidence="9">
    <location>
        <begin position="323"/>
        <end position="340"/>
    </location>
</feature>
<evidence type="ECO:0000256" key="6">
    <source>
        <dbReference type="ARBA" id="ARBA00022692"/>
    </source>
</evidence>
<dbReference type="Proteomes" id="UP001161247">
    <property type="component" value="Chromosome 5"/>
</dbReference>
<dbReference type="EMBL" id="OX459122">
    <property type="protein sequence ID" value="CAI9105081.1"/>
    <property type="molecule type" value="Genomic_DNA"/>
</dbReference>
<feature type="transmembrane region" description="Helical" evidence="9">
    <location>
        <begin position="129"/>
        <end position="147"/>
    </location>
</feature>
<comment type="cofactor">
    <cofactor evidence="1 9">
        <name>Mg(2+)</name>
        <dbReference type="ChEBI" id="CHEBI:18420"/>
    </cofactor>
</comment>
<dbReference type="InterPro" id="IPR006370">
    <property type="entry name" value="HB_polyprenyltransferase-like"/>
</dbReference>
<reference evidence="10" key="1">
    <citation type="submission" date="2023-03" db="EMBL/GenBank/DDBJ databases">
        <authorList>
            <person name="Julca I."/>
        </authorList>
    </citation>
    <scope>NUCLEOTIDE SEQUENCE</scope>
</reference>
<comment type="pathway">
    <text evidence="9">Cofactor biosynthesis; ubiquinone biosynthesis.</text>
</comment>
<keyword evidence="7 9" id="KW-1133">Transmembrane helix</keyword>
<dbReference type="CDD" id="cd13959">
    <property type="entry name" value="PT_UbiA_COQ2"/>
    <property type="match status" value="1"/>
</dbReference>
<gene>
    <name evidence="10" type="ORF">OLC1_LOCUS13858</name>
</gene>
<keyword evidence="9" id="KW-0999">Mitochondrion inner membrane</keyword>
<dbReference type="InterPro" id="IPR039653">
    <property type="entry name" value="Prenyltransferase"/>
</dbReference>
<name>A0AAV1DCY4_OLDCO</name>
<keyword evidence="6 9" id="KW-0812">Transmembrane</keyword>
<dbReference type="PANTHER" id="PTHR11048:SF28">
    <property type="entry name" value="4-HYDROXYBENZOATE POLYPRENYLTRANSFERASE, MITOCHONDRIAL"/>
    <property type="match status" value="1"/>
</dbReference>
<dbReference type="Gene3D" id="1.20.120.1780">
    <property type="entry name" value="UbiA prenyltransferase"/>
    <property type="match status" value="1"/>
</dbReference>
<feature type="transmembrane region" description="Helical" evidence="9">
    <location>
        <begin position="198"/>
        <end position="219"/>
    </location>
</feature>
<dbReference type="FunFam" id="1.20.120.1780:FF:000001">
    <property type="entry name" value="4-hydroxybenzoate octaprenyltransferase"/>
    <property type="match status" value="1"/>
</dbReference>
<feature type="transmembrane region" description="Helical" evidence="9">
    <location>
        <begin position="159"/>
        <end position="178"/>
    </location>
</feature>
<evidence type="ECO:0000256" key="2">
    <source>
        <dbReference type="ARBA" id="ARBA00004141"/>
    </source>
</evidence>
<dbReference type="PROSITE" id="PS00943">
    <property type="entry name" value="UBIA"/>
    <property type="match status" value="1"/>
</dbReference>
<keyword evidence="9" id="KW-0831">Ubiquinone biosynthesis</keyword>
<dbReference type="GO" id="GO:0006744">
    <property type="term" value="P:ubiquinone biosynthetic process"/>
    <property type="evidence" value="ECO:0007669"/>
    <property type="project" value="UniProtKB-UniRule"/>
</dbReference>
<keyword evidence="9" id="KW-0414">Isoprene biosynthesis</keyword>
<dbReference type="HAMAP" id="MF_01635">
    <property type="entry name" value="UbiA"/>
    <property type="match status" value="1"/>
</dbReference>
<dbReference type="InterPro" id="IPR000537">
    <property type="entry name" value="UbiA_prenyltransferase"/>
</dbReference>